<accession>A0A0F6TGJ6</accession>
<feature type="region of interest" description="Disordered" evidence="1">
    <location>
        <begin position="1"/>
        <end position="28"/>
    </location>
</feature>
<dbReference type="KEGG" id="vg:26517701"/>
<feature type="compositionally biased region" description="Basic and acidic residues" evidence="1">
    <location>
        <begin position="1"/>
        <end position="24"/>
    </location>
</feature>
<sequence length="56" mass="6720">MADKSKTRPPKDRRTPEKKREDSLRNSAAIRGITYEELLSQIEKHEKKDHEIEHYE</sequence>
<name>A0A0F6TGJ6_9CAUD</name>
<gene>
    <name evidence="2" type="ORF">Sm_phiM9_019</name>
</gene>
<dbReference type="GeneID" id="26517701"/>
<evidence type="ECO:0000313" key="2">
    <source>
        <dbReference type="EMBL" id="AKE44649.1"/>
    </source>
</evidence>
<organism evidence="2 3">
    <name type="scientific">Sinorhizobium phage phiM9</name>
    <dbReference type="NCBI Taxonomy" id="1636182"/>
    <lineage>
        <taxon>Viruses</taxon>
        <taxon>Duplodnaviria</taxon>
        <taxon>Heunggongvirae</taxon>
        <taxon>Uroviricota</taxon>
        <taxon>Caudoviricetes</taxon>
        <taxon>Pootjesviridae</taxon>
        <taxon>Emnonavirus</taxon>
        <taxon>Emnonavirus phiM9</taxon>
    </lineage>
</organism>
<keyword evidence="3" id="KW-1185">Reference proteome</keyword>
<dbReference type="EMBL" id="KP881232">
    <property type="protein sequence ID" value="AKE44649.1"/>
    <property type="molecule type" value="Genomic_DNA"/>
</dbReference>
<protein>
    <submittedName>
        <fullName evidence="2">Uncharacterized protein</fullName>
    </submittedName>
</protein>
<dbReference type="Proteomes" id="UP000033804">
    <property type="component" value="Segment"/>
</dbReference>
<reference evidence="3" key="2">
    <citation type="submission" date="2015-03" db="EMBL/GenBank/DDBJ databases">
        <title>The genome and structure of Sinorhizobium meliloti phage phiM9.</title>
        <authorList>
            <person name="Johnson M.C."/>
            <person name="Tatum K.B."/>
            <person name="Lynn J.S."/>
            <person name="Brewer T.E."/>
            <person name="Washburn B.K."/>
            <person name="Stroupe M.E."/>
            <person name="Jones K.M."/>
        </authorList>
    </citation>
    <scope>NUCLEOTIDE SEQUENCE [LARGE SCALE GENOMIC DNA]</scope>
</reference>
<proteinExistence type="predicted"/>
<evidence type="ECO:0000313" key="3">
    <source>
        <dbReference type="Proteomes" id="UP000033804"/>
    </source>
</evidence>
<evidence type="ECO:0000256" key="1">
    <source>
        <dbReference type="SAM" id="MobiDB-lite"/>
    </source>
</evidence>
<reference evidence="2 3" key="1">
    <citation type="journal article" date="2015" name="J. Virol.">
        <title>Sinorhizobium meliloti Phage ?M9 Defines a New Group of T4 Superfamily Phages with Unusual Genomic Features but a Common T=16 Capsid.</title>
        <authorList>
            <person name="Johnson M.C."/>
            <person name="Tatum K.B."/>
            <person name="Lynn J.S."/>
            <person name="Brewer T.E."/>
            <person name="Lu S."/>
            <person name="Washburn B.K."/>
            <person name="Stroupe M.E."/>
            <person name="Jones K.M."/>
        </authorList>
    </citation>
    <scope>NUCLEOTIDE SEQUENCE [LARGE SCALE GENOMIC DNA]</scope>
</reference>
<dbReference type="RefSeq" id="YP_009189403.1">
    <property type="nucleotide sequence ID" value="NC_028676.1"/>
</dbReference>